<feature type="binding site" evidence="18">
    <location>
        <position position="418"/>
    </location>
    <ligand>
        <name>acetyl-CoA</name>
        <dbReference type="ChEBI" id="CHEBI:57288"/>
    </ligand>
</feature>
<dbReference type="AlphaFoldDB" id="A0A916SCB1"/>
<evidence type="ECO:0000256" key="7">
    <source>
        <dbReference type="ARBA" id="ARBA00022723"/>
    </source>
</evidence>
<dbReference type="CDD" id="cd03353">
    <property type="entry name" value="LbH_GlmU_C"/>
    <property type="match status" value="1"/>
</dbReference>
<dbReference type="InterPro" id="IPR029044">
    <property type="entry name" value="Nucleotide-diphossugar_trans"/>
</dbReference>
<evidence type="ECO:0000313" key="20">
    <source>
        <dbReference type="EMBL" id="GGA93301.1"/>
    </source>
</evidence>
<evidence type="ECO:0000256" key="4">
    <source>
        <dbReference type="ARBA" id="ARBA00022490"/>
    </source>
</evidence>
<dbReference type="InterPro" id="IPR001451">
    <property type="entry name" value="Hexapep"/>
</dbReference>
<dbReference type="GO" id="GO:0071555">
    <property type="term" value="P:cell wall organization"/>
    <property type="evidence" value="ECO:0007669"/>
    <property type="project" value="UniProtKB-KW"/>
</dbReference>
<evidence type="ECO:0000256" key="3">
    <source>
        <dbReference type="ARBA" id="ARBA00007947"/>
    </source>
</evidence>
<reference evidence="20" key="2">
    <citation type="submission" date="2020-09" db="EMBL/GenBank/DDBJ databases">
        <authorList>
            <person name="Sun Q."/>
            <person name="Zhou Y."/>
        </authorList>
    </citation>
    <scope>NUCLEOTIDE SEQUENCE</scope>
    <source>
        <strain evidence="20">CGMCC 1.15322</strain>
    </source>
</reference>
<comment type="similarity">
    <text evidence="2 18">In the C-terminal section; belongs to the transferase hexapeptide repeat family.</text>
</comment>
<gene>
    <name evidence="18 20" type="primary">glmU</name>
    <name evidence="20" type="ORF">GCM10011496_12900</name>
</gene>
<feature type="binding site" evidence="18">
    <location>
        <position position="400"/>
    </location>
    <ligand>
        <name>acetyl-CoA</name>
        <dbReference type="ChEBI" id="CHEBI:57288"/>
    </ligand>
</feature>
<evidence type="ECO:0000256" key="15">
    <source>
        <dbReference type="ARBA" id="ARBA00048247"/>
    </source>
</evidence>
<keyword evidence="7 18" id="KW-0479">Metal-binding</keyword>
<keyword evidence="11 18" id="KW-0573">Peptidoglycan synthesis</keyword>
<dbReference type="GO" id="GO:0009252">
    <property type="term" value="P:peptidoglycan biosynthetic process"/>
    <property type="evidence" value="ECO:0007669"/>
    <property type="project" value="UniProtKB-UniRule"/>
</dbReference>
<evidence type="ECO:0000256" key="9">
    <source>
        <dbReference type="ARBA" id="ARBA00022842"/>
    </source>
</evidence>
<dbReference type="PANTHER" id="PTHR43584:SF3">
    <property type="entry name" value="BIFUNCTIONAL PROTEIN GLMU"/>
    <property type="match status" value="1"/>
</dbReference>
<keyword evidence="12 18" id="KW-0511">Multifunctional enzyme</keyword>
<evidence type="ECO:0000256" key="11">
    <source>
        <dbReference type="ARBA" id="ARBA00022984"/>
    </source>
</evidence>
<feature type="binding site" evidence="18">
    <location>
        <begin position="90"/>
        <end position="92"/>
    </location>
    <ligand>
        <name>UDP-N-acetyl-alpha-D-glucosamine</name>
        <dbReference type="ChEBI" id="CHEBI:57705"/>
    </ligand>
</feature>
<feature type="binding site" evidence="18">
    <location>
        <position position="7"/>
    </location>
    <ligand>
        <name>UDP-N-acetyl-alpha-D-glucosamine</name>
        <dbReference type="ChEBI" id="CHEBI:57705"/>
    </ligand>
</feature>
<evidence type="ECO:0000256" key="18">
    <source>
        <dbReference type="HAMAP-Rule" id="MF_01631"/>
    </source>
</evidence>
<dbReference type="GO" id="GO:0003977">
    <property type="term" value="F:UDP-N-acetylglucosamine diphosphorylase activity"/>
    <property type="evidence" value="ECO:0007669"/>
    <property type="project" value="UniProtKB-UniRule"/>
</dbReference>
<evidence type="ECO:0000256" key="12">
    <source>
        <dbReference type="ARBA" id="ARBA00023268"/>
    </source>
</evidence>
<evidence type="ECO:0000256" key="13">
    <source>
        <dbReference type="ARBA" id="ARBA00023315"/>
    </source>
</evidence>
<dbReference type="GO" id="GO:0016020">
    <property type="term" value="C:membrane"/>
    <property type="evidence" value="ECO:0007669"/>
    <property type="project" value="GOC"/>
</dbReference>
<dbReference type="Pfam" id="PF00132">
    <property type="entry name" value="Hexapep"/>
    <property type="match status" value="2"/>
</dbReference>
<feature type="region of interest" description="Pyrophosphorylase" evidence="18">
    <location>
        <begin position="1"/>
        <end position="220"/>
    </location>
</feature>
<evidence type="ECO:0000256" key="17">
    <source>
        <dbReference type="ARBA" id="ARBA00049628"/>
    </source>
</evidence>
<evidence type="ECO:0000256" key="10">
    <source>
        <dbReference type="ARBA" id="ARBA00022960"/>
    </source>
</evidence>
<comment type="pathway">
    <text evidence="18">Nucleotide-sugar biosynthesis; UDP-N-acetyl-alpha-D-glucosamine biosynthesis; N-acetyl-alpha-D-glucosamine 1-phosphate from alpha-D-glucosamine 6-phosphate (route II): step 2/2.</text>
</comment>
<evidence type="ECO:0000259" key="19">
    <source>
        <dbReference type="Pfam" id="PF12804"/>
    </source>
</evidence>
<keyword evidence="21" id="KW-1185">Reference proteome</keyword>
<dbReference type="SUPFAM" id="SSF53448">
    <property type="entry name" value="Nucleotide-diphospho-sugar transferases"/>
    <property type="match status" value="1"/>
</dbReference>
<evidence type="ECO:0000256" key="8">
    <source>
        <dbReference type="ARBA" id="ARBA00022737"/>
    </source>
</evidence>
<comment type="caution">
    <text evidence="18">Lacks conserved residue(s) required for the propagation of feature annotation.</text>
</comment>
<feature type="region of interest" description="N-acetyltransferase" evidence="18">
    <location>
        <begin position="242"/>
        <end position="453"/>
    </location>
</feature>
<dbReference type="NCBIfam" id="TIGR01173">
    <property type="entry name" value="glmU"/>
    <property type="match status" value="1"/>
</dbReference>
<keyword evidence="5 18" id="KW-0808">Transferase</keyword>
<feature type="binding site" evidence="18">
    <location>
        <begin position="68"/>
        <end position="69"/>
    </location>
    <ligand>
        <name>UDP-N-acetyl-alpha-D-glucosamine</name>
        <dbReference type="ChEBI" id="CHEBI:57705"/>
    </ligand>
</feature>
<dbReference type="Proteomes" id="UP000620596">
    <property type="component" value="Unassembled WGS sequence"/>
</dbReference>
<evidence type="ECO:0000256" key="2">
    <source>
        <dbReference type="ARBA" id="ARBA00007707"/>
    </source>
</evidence>
<feature type="binding site" evidence="18">
    <location>
        <position position="127"/>
    </location>
    <ligand>
        <name>UDP-N-acetyl-alpha-D-glucosamine</name>
        <dbReference type="ChEBI" id="CHEBI:57705"/>
    </ligand>
</feature>
<comment type="function">
    <text evidence="17 18">Catalyzes the last two sequential reactions in the de novo biosynthetic pathway for UDP-N-acetylglucosamine (UDP-GlcNAc). The C-terminal domain catalyzes the transfer of acetyl group from acetyl coenzyme A to glucosamine-1-phosphate (GlcN-1-P) to produce N-acetylglucosamine-1-phosphate (GlcNAc-1-P), which is converted into UDP-GlcNAc by the transfer of uridine 5-monophosphate (from uridine 5-triphosphate), a reaction catalyzed by the N-terminal domain.</text>
</comment>
<dbReference type="HAMAP" id="MF_01631">
    <property type="entry name" value="GlmU"/>
    <property type="match status" value="1"/>
</dbReference>
<dbReference type="SUPFAM" id="SSF51161">
    <property type="entry name" value="Trimeric LpxA-like enzymes"/>
    <property type="match status" value="1"/>
</dbReference>
<dbReference type="GO" id="GO:0005737">
    <property type="term" value="C:cytoplasm"/>
    <property type="evidence" value="ECO:0007669"/>
    <property type="project" value="UniProtKB-SubCell"/>
</dbReference>
<feature type="binding site" evidence="18">
    <location>
        <position position="145"/>
    </location>
    <ligand>
        <name>UDP-N-acetyl-alpha-D-glucosamine</name>
        <dbReference type="ChEBI" id="CHEBI:57705"/>
    </ligand>
</feature>
<dbReference type="EC" id="2.7.7.23" evidence="18"/>
<dbReference type="InterPro" id="IPR005882">
    <property type="entry name" value="Bifunctional_GlmU"/>
</dbReference>
<keyword evidence="4 18" id="KW-0963">Cytoplasm</keyword>
<feature type="binding site" evidence="18">
    <location>
        <position position="375"/>
    </location>
    <ligand>
        <name>acetyl-CoA</name>
        <dbReference type="ChEBI" id="CHEBI:57288"/>
    </ligand>
</feature>
<keyword evidence="13 18" id="KW-0012">Acyltransferase</keyword>
<feature type="binding site" evidence="18">
    <location>
        <position position="372"/>
    </location>
    <ligand>
        <name>UDP-N-acetyl-alpha-D-glucosamine</name>
        <dbReference type="ChEBI" id="CHEBI:57705"/>
    </ligand>
</feature>
<dbReference type="GO" id="GO:0019134">
    <property type="term" value="F:glucosamine-1-phosphate N-acetyltransferase activity"/>
    <property type="evidence" value="ECO:0007669"/>
    <property type="project" value="UniProtKB-UniRule"/>
</dbReference>
<dbReference type="PANTHER" id="PTHR43584">
    <property type="entry name" value="NUCLEOTIDYL TRANSFERASE"/>
    <property type="match status" value="1"/>
</dbReference>
<comment type="cofactor">
    <cofactor evidence="18">
        <name>Mg(2+)</name>
        <dbReference type="ChEBI" id="CHEBI:18420"/>
    </cofactor>
    <text evidence="18">Binds 1 Mg(2+) ion per subunit.</text>
</comment>
<feature type="binding site" evidence="18">
    <location>
        <position position="218"/>
    </location>
    <ligand>
        <name>Mg(2+)</name>
        <dbReference type="ChEBI" id="CHEBI:18420"/>
    </ligand>
</feature>
<keyword evidence="8 18" id="KW-0677">Repeat</keyword>
<dbReference type="GO" id="GO:0009245">
    <property type="term" value="P:lipid A biosynthetic process"/>
    <property type="evidence" value="ECO:0007669"/>
    <property type="project" value="UniProtKB-UniRule"/>
</dbReference>
<feature type="binding site" evidence="18">
    <location>
        <position position="92"/>
    </location>
    <ligand>
        <name>Mg(2+)</name>
        <dbReference type="ChEBI" id="CHEBI:18420"/>
    </ligand>
</feature>
<organism evidence="20 21">
    <name type="scientific">Polaromonas eurypsychrophila</name>
    <dbReference type="NCBI Taxonomy" id="1614635"/>
    <lineage>
        <taxon>Bacteria</taxon>
        <taxon>Pseudomonadati</taxon>
        <taxon>Pseudomonadota</taxon>
        <taxon>Betaproteobacteria</taxon>
        <taxon>Burkholderiales</taxon>
        <taxon>Comamonadaceae</taxon>
        <taxon>Polaromonas</taxon>
    </lineage>
</organism>
<comment type="subcellular location">
    <subcellularLocation>
        <location evidence="1 18">Cytoplasm</location>
    </subcellularLocation>
</comment>
<dbReference type="Gene3D" id="2.160.10.10">
    <property type="entry name" value="Hexapeptide repeat proteins"/>
    <property type="match status" value="1"/>
</dbReference>
<keyword evidence="10 18" id="KW-0133">Cell shape</keyword>
<dbReference type="EMBL" id="BMIG01000003">
    <property type="protein sequence ID" value="GGA93301.1"/>
    <property type="molecule type" value="Genomic_DNA"/>
</dbReference>
<dbReference type="Gene3D" id="3.90.550.10">
    <property type="entry name" value="Spore Coat Polysaccharide Biosynthesis Protein SpsA, Chain A"/>
    <property type="match status" value="1"/>
</dbReference>
<evidence type="ECO:0000256" key="16">
    <source>
        <dbReference type="ARBA" id="ARBA00048493"/>
    </source>
</evidence>
<feature type="binding site" evidence="18">
    <location>
        <position position="346"/>
    </location>
    <ligand>
        <name>UDP-N-acetyl-alpha-D-glucosamine</name>
        <dbReference type="ChEBI" id="CHEBI:57705"/>
    </ligand>
</feature>
<comment type="subunit">
    <text evidence="18">Homotrimer.</text>
</comment>
<dbReference type="GO" id="GO:0006048">
    <property type="term" value="P:UDP-N-acetylglucosamine biosynthetic process"/>
    <property type="evidence" value="ECO:0007669"/>
    <property type="project" value="InterPro"/>
</dbReference>
<evidence type="ECO:0000256" key="14">
    <source>
        <dbReference type="ARBA" id="ARBA00023316"/>
    </source>
</evidence>
<feature type="binding site" evidence="18">
    <location>
        <position position="435"/>
    </location>
    <ligand>
        <name>acetyl-CoA</name>
        <dbReference type="ChEBI" id="CHEBI:57288"/>
    </ligand>
</feature>
<comment type="pathway">
    <text evidence="18">Nucleotide-sugar biosynthesis; UDP-N-acetyl-alpha-D-glucosamine biosynthesis; UDP-N-acetyl-alpha-D-glucosamine from N-acetyl-alpha-D-glucosamine 1-phosphate: step 1/1.</text>
</comment>
<protein>
    <recommendedName>
        <fullName evidence="18">Bifunctional protein GlmU</fullName>
    </recommendedName>
    <domain>
        <recommendedName>
            <fullName evidence="18">UDP-N-acetylglucosamine pyrophosphorylase</fullName>
            <ecNumber evidence="18">2.7.7.23</ecNumber>
        </recommendedName>
        <alternativeName>
            <fullName evidence="18">N-acetylglucosamine-1-phosphate uridyltransferase</fullName>
        </alternativeName>
    </domain>
    <domain>
        <recommendedName>
            <fullName evidence="18">Glucosamine-1-phosphate N-acetyltransferase</fullName>
            <ecNumber evidence="18">2.3.1.157</ecNumber>
        </recommendedName>
    </domain>
</protein>
<feature type="binding site" evidence="18">
    <location>
        <position position="63"/>
    </location>
    <ligand>
        <name>UDP-N-acetyl-alpha-D-glucosamine</name>
        <dbReference type="ChEBI" id="CHEBI:57705"/>
    </ligand>
</feature>
<feature type="active site" description="Proton acceptor" evidence="18">
    <location>
        <position position="358"/>
    </location>
</feature>
<dbReference type="CDD" id="cd02540">
    <property type="entry name" value="GT2_GlmU_N_bac"/>
    <property type="match status" value="1"/>
</dbReference>
<comment type="similarity">
    <text evidence="3 18">In the N-terminal section; belongs to the N-acetylglucosamine-1-phosphate uridyltransferase family.</text>
</comment>
<reference evidence="20" key="1">
    <citation type="journal article" date="2014" name="Int. J. Syst. Evol. Microbiol.">
        <title>Complete genome sequence of Corynebacterium casei LMG S-19264T (=DSM 44701T), isolated from a smear-ripened cheese.</title>
        <authorList>
            <consortium name="US DOE Joint Genome Institute (JGI-PGF)"/>
            <person name="Walter F."/>
            <person name="Albersmeier A."/>
            <person name="Kalinowski J."/>
            <person name="Ruckert C."/>
        </authorList>
    </citation>
    <scope>NUCLEOTIDE SEQUENCE</scope>
    <source>
        <strain evidence="20">CGMCC 1.15322</strain>
    </source>
</reference>
<comment type="catalytic activity">
    <reaction evidence="16 18">
        <text>N-acetyl-alpha-D-glucosamine 1-phosphate + UTP + H(+) = UDP-N-acetyl-alpha-D-glucosamine + diphosphate</text>
        <dbReference type="Rhea" id="RHEA:13509"/>
        <dbReference type="ChEBI" id="CHEBI:15378"/>
        <dbReference type="ChEBI" id="CHEBI:33019"/>
        <dbReference type="ChEBI" id="CHEBI:46398"/>
        <dbReference type="ChEBI" id="CHEBI:57705"/>
        <dbReference type="ChEBI" id="CHEBI:57776"/>
        <dbReference type="EC" id="2.7.7.23"/>
    </reaction>
</comment>
<evidence type="ECO:0000256" key="5">
    <source>
        <dbReference type="ARBA" id="ARBA00022679"/>
    </source>
</evidence>
<comment type="catalytic activity">
    <reaction evidence="15 18">
        <text>alpha-D-glucosamine 1-phosphate + acetyl-CoA = N-acetyl-alpha-D-glucosamine 1-phosphate + CoA + H(+)</text>
        <dbReference type="Rhea" id="RHEA:13725"/>
        <dbReference type="ChEBI" id="CHEBI:15378"/>
        <dbReference type="ChEBI" id="CHEBI:57287"/>
        <dbReference type="ChEBI" id="CHEBI:57288"/>
        <dbReference type="ChEBI" id="CHEBI:57776"/>
        <dbReference type="ChEBI" id="CHEBI:58516"/>
        <dbReference type="EC" id="2.3.1.157"/>
    </reaction>
</comment>
<name>A0A916SCB1_9BURK</name>
<dbReference type="GO" id="GO:0000902">
    <property type="term" value="P:cell morphogenesis"/>
    <property type="evidence" value="ECO:0007669"/>
    <property type="project" value="UniProtKB-UniRule"/>
</dbReference>
<feature type="binding site" evidence="18">
    <location>
        <position position="218"/>
    </location>
    <ligand>
        <name>UDP-N-acetyl-alpha-D-glucosamine</name>
        <dbReference type="ChEBI" id="CHEBI:57705"/>
    </ligand>
</feature>
<feature type="binding site" evidence="18">
    <location>
        <position position="328"/>
    </location>
    <ligand>
        <name>UDP-N-acetyl-alpha-D-glucosamine</name>
        <dbReference type="ChEBI" id="CHEBI:57705"/>
    </ligand>
</feature>
<dbReference type="InterPro" id="IPR038009">
    <property type="entry name" value="GlmU_C_LbH"/>
</dbReference>
<dbReference type="GO" id="GO:0000287">
    <property type="term" value="F:magnesium ion binding"/>
    <property type="evidence" value="ECO:0007669"/>
    <property type="project" value="UniProtKB-UniRule"/>
</dbReference>
<keyword evidence="9 18" id="KW-0460">Magnesium</keyword>
<comment type="pathway">
    <text evidence="18">Bacterial outer membrane biogenesis; LPS lipid A biosynthesis.</text>
</comment>
<feature type="binding site" evidence="18">
    <location>
        <position position="361"/>
    </location>
    <ligand>
        <name>UDP-N-acetyl-alpha-D-glucosamine</name>
        <dbReference type="ChEBI" id="CHEBI:57705"/>
    </ligand>
</feature>
<dbReference type="EC" id="2.3.1.157" evidence="18"/>
<comment type="caution">
    <text evidence="20">The sequence shown here is derived from an EMBL/GenBank/DDBJ whole genome shotgun (WGS) entry which is preliminary data.</text>
</comment>
<dbReference type="GO" id="GO:0008360">
    <property type="term" value="P:regulation of cell shape"/>
    <property type="evidence" value="ECO:0007669"/>
    <property type="project" value="UniProtKB-KW"/>
</dbReference>
<keyword evidence="6 18" id="KW-0548">Nucleotidyltransferase</keyword>
<accession>A0A916SCB1</accession>
<keyword evidence="14 18" id="KW-0961">Cell wall biogenesis/degradation</keyword>
<dbReference type="InterPro" id="IPR050065">
    <property type="entry name" value="GlmU-like"/>
</dbReference>
<dbReference type="InterPro" id="IPR011004">
    <property type="entry name" value="Trimer_LpxA-like_sf"/>
</dbReference>
<feature type="binding site" evidence="18">
    <location>
        <begin position="381"/>
        <end position="382"/>
    </location>
    <ligand>
        <name>acetyl-CoA</name>
        <dbReference type="ChEBI" id="CHEBI:57288"/>
    </ligand>
</feature>
<evidence type="ECO:0000313" key="21">
    <source>
        <dbReference type="Proteomes" id="UP000620596"/>
    </source>
</evidence>
<evidence type="ECO:0000256" key="6">
    <source>
        <dbReference type="ARBA" id="ARBA00022695"/>
    </source>
</evidence>
<feature type="domain" description="MobA-like NTP transferase" evidence="19">
    <location>
        <begin position="3"/>
        <end position="114"/>
    </location>
</feature>
<dbReference type="Pfam" id="PF12804">
    <property type="entry name" value="NTP_transf_3"/>
    <property type="match status" value="1"/>
</dbReference>
<sequence length="453" mass="47210">MKSRLPKVLHRLGGRALLTHVIDCAARLSARRAVVITGHGAAEVEAALTAAAPGGLQLAFARQEPQLGTGHAVQQAIPLLGDDGVTLVLSGDVPLMQADTLQALLAQCDGQRLALLTLSMADPTGYGRIVRAGKEPSAQVRAIVEHKDASEAERTLSEIYSGIMAVPTRLLRGWLARLDNKNAQNEYYLTDIVKFAVADGVAVVAHQITDAAQVAGVNSPVQLAELERVYQLRIATALMEQGVRLADPARFDVRGTLDCAQDVEIDVNCIFDGAVTLGEGVRIGAHCMIANASIAAGAVIHPFTHIDGEKLGVQVGEGALVGPFARLRPGAQLGAEVHIGNFVEVKNASLARGAKANHLAYVGDAVLGERVNYGAGSITANYDGANKHRTVIEADVHIGSNCVLVAPVTIGAGGTVGAGSTITKSTPPGTLNVARGKQVSLTSWQRPAKAPKA</sequence>
<dbReference type="InterPro" id="IPR025877">
    <property type="entry name" value="MobA-like_NTP_Trfase"/>
</dbReference>
<feature type="region of interest" description="Linker" evidence="18">
    <location>
        <begin position="221"/>
        <end position="241"/>
    </location>
</feature>
<evidence type="ECO:0000256" key="1">
    <source>
        <dbReference type="ARBA" id="ARBA00004496"/>
    </source>
</evidence>
<proteinExistence type="inferred from homology"/>